<sequence length="269" mass="29268">MNDNIRESSHSQAKVHTGVSDLMEEEIRVCDTCGDAGYEDCLAFCNKCNDGAEHIYCMAVKMAEVPKGQWTCQECVPREGTGKLVEVKFDEATRRSKEPSCARKRTNDPSFTSNLSHETDRVPLKSQSERKGADIGSSESEPCNDSLVCKLLPCEKLKGAKTKSVNDIVHSGLRSSCNPQERAKATEVNDSANTLLLSKSLEPEDGVESARVEVTESDNICTRSLGNMNFVIGEGSKGKGVEEKSEGAGMDQLDLEAADILILLKEGNE</sequence>
<evidence type="ECO:0000313" key="8">
    <source>
        <dbReference type="EMBL" id="CAL0302661.1"/>
    </source>
</evidence>
<evidence type="ECO:0000256" key="1">
    <source>
        <dbReference type="ARBA" id="ARBA00022723"/>
    </source>
</evidence>
<evidence type="ECO:0000313" key="9">
    <source>
        <dbReference type="Proteomes" id="UP001497480"/>
    </source>
</evidence>
<dbReference type="PANTHER" id="PTHR33304">
    <property type="match status" value="1"/>
</dbReference>
<dbReference type="GO" id="GO:0008270">
    <property type="term" value="F:zinc ion binding"/>
    <property type="evidence" value="ECO:0007669"/>
    <property type="project" value="UniProtKB-KW"/>
</dbReference>
<comment type="caution">
    <text evidence="8">The sequence shown here is derived from an EMBL/GenBank/DDBJ whole genome shotgun (WGS) entry which is preliminary data.</text>
</comment>
<feature type="compositionally biased region" description="Basic and acidic residues" evidence="6">
    <location>
        <begin position="96"/>
        <end position="107"/>
    </location>
</feature>
<dbReference type="SMART" id="SM00249">
    <property type="entry name" value="PHD"/>
    <property type="match status" value="1"/>
</dbReference>
<evidence type="ECO:0000256" key="2">
    <source>
        <dbReference type="ARBA" id="ARBA00022771"/>
    </source>
</evidence>
<dbReference type="AlphaFoldDB" id="A0AAV1W094"/>
<organism evidence="8 9">
    <name type="scientific">Lupinus luteus</name>
    <name type="common">European yellow lupine</name>
    <dbReference type="NCBI Taxonomy" id="3873"/>
    <lineage>
        <taxon>Eukaryota</taxon>
        <taxon>Viridiplantae</taxon>
        <taxon>Streptophyta</taxon>
        <taxon>Embryophyta</taxon>
        <taxon>Tracheophyta</taxon>
        <taxon>Spermatophyta</taxon>
        <taxon>Magnoliopsida</taxon>
        <taxon>eudicotyledons</taxon>
        <taxon>Gunneridae</taxon>
        <taxon>Pentapetalae</taxon>
        <taxon>rosids</taxon>
        <taxon>fabids</taxon>
        <taxon>Fabales</taxon>
        <taxon>Fabaceae</taxon>
        <taxon>Papilionoideae</taxon>
        <taxon>50 kb inversion clade</taxon>
        <taxon>genistoids sensu lato</taxon>
        <taxon>core genistoids</taxon>
        <taxon>Genisteae</taxon>
        <taxon>Lupinus</taxon>
    </lineage>
</organism>
<dbReference type="Proteomes" id="UP001497480">
    <property type="component" value="Unassembled WGS sequence"/>
</dbReference>
<feature type="region of interest" description="Disordered" evidence="6">
    <location>
        <begin position="96"/>
        <end position="141"/>
    </location>
</feature>
<evidence type="ECO:0000256" key="3">
    <source>
        <dbReference type="ARBA" id="ARBA00022833"/>
    </source>
</evidence>
<protein>
    <recommendedName>
        <fullName evidence="7">Zinc finger PHD-type domain-containing protein</fullName>
    </recommendedName>
</protein>
<reference evidence="8 9" key="1">
    <citation type="submission" date="2024-03" db="EMBL/GenBank/DDBJ databases">
        <authorList>
            <person name="Martinez-Hernandez J."/>
        </authorList>
    </citation>
    <scope>NUCLEOTIDE SEQUENCE [LARGE SCALE GENOMIC DNA]</scope>
</reference>
<dbReference type="EMBL" id="CAXHTB010000003">
    <property type="protein sequence ID" value="CAL0302661.1"/>
    <property type="molecule type" value="Genomic_DNA"/>
</dbReference>
<keyword evidence="1" id="KW-0479">Metal-binding</keyword>
<keyword evidence="2" id="KW-0863">Zinc-finger</keyword>
<dbReference type="SUPFAM" id="SSF57903">
    <property type="entry name" value="FYVE/PHD zinc finger"/>
    <property type="match status" value="1"/>
</dbReference>
<keyword evidence="3" id="KW-0862">Zinc</keyword>
<evidence type="ECO:0000259" key="7">
    <source>
        <dbReference type="SMART" id="SM00249"/>
    </source>
</evidence>
<dbReference type="GO" id="GO:0140566">
    <property type="term" value="F:histone reader activity"/>
    <property type="evidence" value="ECO:0007669"/>
    <property type="project" value="InterPro"/>
</dbReference>
<gene>
    <name evidence="8" type="ORF">LLUT_LOCUS3721</name>
</gene>
<proteinExistence type="predicted"/>
<accession>A0AAV1W094</accession>
<name>A0AAV1W094_LUPLU</name>
<feature type="compositionally biased region" description="Basic and acidic residues" evidence="6">
    <location>
        <begin position="117"/>
        <end position="133"/>
    </location>
</feature>
<feature type="domain" description="Zinc finger PHD-type" evidence="7">
    <location>
        <begin position="29"/>
        <end position="76"/>
    </location>
</feature>
<dbReference type="InterPro" id="IPR013083">
    <property type="entry name" value="Znf_RING/FYVE/PHD"/>
</dbReference>
<dbReference type="InterPro" id="IPR011011">
    <property type="entry name" value="Znf_FYVE_PHD"/>
</dbReference>
<evidence type="ECO:0000256" key="6">
    <source>
        <dbReference type="SAM" id="MobiDB-lite"/>
    </source>
</evidence>
<dbReference type="GO" id="GO:0034244">
    <property type="term" value="P:negative regulation of transcription elongation by RNA polymerase II"/>
    <property type="evidence" value="ECO:0007669"/>
    <property type="project" value="InterPro"/>
</dbReference>
<dbReference type="InterPro" id="IPR049914">
    <property type="entry name" value="PHD1-3/5-6"/>
</dbReference>
<dbReference type="InterPro" id="IPR001965">
    <property type="entry name" value="Znf_PHD"/>
</dbReference>
<dbReference type="Gene3D" id="3.30.40.10">
    <property type="entry name" value="Zinc/RING finger domain, C3HC4 (zinc finger)"/>
    <property type="match status" value="1"/>
</dbReference>
<evidence type="ECO:0000256" key="5">
    <source>
        <dbReference type="ARBA" id="ARBA00023163"/>
    </source>
</evidence>
<keyword evidence="5" id="KW-0804">Transcription</keyword>
<keyword evidence="4" id="KW-0805">Transcription regulation</keyword>
<evidence type="ECO:0000256" key="4">
    <source>
        <dbReference type="ARBA" id="ARBA00023015"/>
    </source>
</evidence>
<dbReference type="PANTHER" id="PTHR33304:SF15">
    <property type="entry name" value="ZINC FINGER PHD-TYPE DOMAIN-CONTAINING PROTEIN"/>
    <property type="match status" value="1"/>
</dbReference>
<keyword evidence="9" id="KW-1185">Reference proteome</keyword>